<dbReference type="Proteomes" id="UP000285173">
    <property type="component" value="Unassembled WGS sequence"/>
</dbReference>
<keyword evidence="7 8" id="KW-0472">Membrane</keyword>
<evidence type="ECO:0000313" key="13">
    <source>
        <dbReference type="Proteomes" id="UP000283732"/>
    </source>
</evidence>
<dbReference type="PANTHER" id="PTHR30445:SF3">
    <property type="entry name" value="TRANSPORT PROTEIN YIDE-RELATED"/>
    <property type="match status" value="1"/>
</dbReference>
<dbReference type="GO" id="GO:0006813">
    <property type="term" value="P:potassium ion transport"/>
    <property type="evidence" value="ECO:0007669"/>
    <property type="project" value="InterPro"/>
</dbReference>
<evidence type="ECO:0000256" key="5">
    <source>
        <dbReference type="ARBA" id="ARBA00022692"/>
    </source>
</evidence>
<organism evidence="11 14">
    <name type="scientific">Parabacteroides merdae</name>
    <dbReference type="NCBI Taxonomy" id="46503"/>
    <lineage>
        <taxon>Bacteria</taxon>
        <taxon>Pseudomonadati</taxon>
        <taxon>Bacteroidota</taxon>
        <taxon>Bacteroidia</taxon>
        <taxon>Bacteroidales</taxon>
        <taxon>Tannerellaceae</taxon>
        <taxon>Parabacteroides</taxon>
    </lineage>
</organism>
<dbReference type="EMBL" id="QSEF01000028">
    <property type="protein sequence ID" value="RGZ44329.1"/>
    <property type="molecule type" value="Genomic_DNA"/>
</dbReference>
<feature type="transmembrane region" description="Helical" evidence="8">
    <location>
        <begin position="537"/>
        <end position="557"/>
    </location>
</feature>
<dbReference type="InterPro" id="IPR036721">
    <property type="entry name" value="RCK_C_sf"/>
</dbReference>
<dbReference type="SUPFAM" id="SSF116726">
    <property type="entry name" value="TrkA C-terminal domain-like"/>
    <property type="match status" value="2"/>
</dbReference>
<evidence type="ECO:0000313" key="10">
    <source>
        <dbReference type="EMBL" id="MTU29977.1"/>
    </source>
</evidence>
<gene>
    <name evidence="12" type="ORF">DW191_01065</name>
    <name evidence="11" type="ORF">DW986_16820</name>
    <name evidence="10" type="ORF">GMD66_12315</name>
</gene>
<feature type="transmembrane region" description="Helical" evidence="8">
    <location>
        <begin position="474"/>
        <end position="492"/>
    </location>
</feature>
<reference evidence="13 14" key="1">
    <citation type="submission" date="2018-08" db="EMBL/GenBank/DDBJ databases">
        <title>A genome reference for cultivated species of the human gut microbiota.</title>
        <authorList>
            <person name="Zou Y."/>
            <person name="Xue W."/>
            <person name="Luo G."/>
        </authorList>
    </citation>
    <scope>NUCLEOTIDE SEQUENCE [LARGE SCALE GENOMIC DNA]</scope>
    <source>
        <strain evidence="12 13">AM16-50</strain>
        <strain evidence="11 14">AM50-15</strain>
    </source>
</reference>
<feature type="transmembrane region" description="Helical" evidence="8">
    <location>
        <begin position="379"/>
        <end position="399"/>
    </location>
</feature>
<feature type="transmembrane region" description="Helical" evidence="8">
    <location>
        <begin position="100"/>
        <end position="120"/>
    </location>
</feature>
<comment type="caution">
    <text evidence="11">The sequence shown here is derived from an EMBL/GenBank/DDBJ whole genome shotgun (WGS) entry which is preliminary data.</text>
</comment>
<accession>A0A413N706</accession>
<dbReference type="EMBL" id="WNCR01000005">
    <property type="protein sequence ID" value="MTU29977.1"/>
    <property type="molecule type" value="Genomic_DNA"/>
</dbReference>
<dbReference type="InterPro" id="IPR050144">
    <property type="entry name" value="AAE_transporter"/>
</dbReference>
<dbReference type="Pfam" id="PF06826">
    <property type="entry name" value="Asp-Al_Ex"/>
    <property type="match status" value="2"/>
</dbReference>
<dbReference type="NCBIfam" id="NF003007">
    <property type="entry name" value="PRK03818.1"/>
    <property type="match status" value="1"/>
</dbReference>
<feature type="transmembrane region" description="Helical" evidence="8">
    <location>
        <begin position="12"/>
        <end position="28"/>
    </location>
</feature>
<evidence type="ECO:0000256" key="7">
    <source>
        <dbReference type="ARBA" id="ARBA00023136"/>
    </source>
</evidence>
<dbReference type="NCBIfam" id="TIGR01625">
    <property type="entry name" value="YidE_YbjL_dupl"/>
    <property type="match status" value="2"/>
</dbReference>
<dbReference type="InterPro" id="IPR006512">
    <property type="entry name" value="YidE_YbjL"/>
</dbReference>
<evidence type="ECO:0000256" key="4">
    <source>
        <dbReference type="ARBA" id="ARBA00022475"/>
    </source>
</evidence>
<feature type="domain" description="RCK C-terminal" evidence="9">
    <location>
        <begin position="196"/>
        <end position="281"/>
    </location>
</feature>
<dbReference type="Pfam" id="PF02080">
    <property type="entry name" value="TrkA_C"/>
    <property type="match status" value="2"/>
</dbReference>
<feature type="transmembrane region" description="Helical" evidence="8">
    <location>
        <begin position="499"/>
        <end position="517"/>
    </location>
</feature>
<evidence type="ECO:0000313" key="14">
    <source>
        <dbReference type="Proteomes" id="UP000285173"/>
    </source>
</evidence>
<dbReference type="Proteomes" id="UP000437446">
    <property type="component" value="Unassembled WGS sequence"/>
</dbReference>
<dbReference type="PROSITE" id="PS51202">
    <property type="entry name" value="RCK_C"/>
    <property type="match status" value="2"/>
</dbReference>
<dbReference type="AlphaFoldDB" id="A0A413N706"/>
<protein>
    <submittedName>
        <fullName evidence="11">Putative transporter</fullName>
    </submittedName>
</protein>
<dbReference type="GO" id="GO:0005886">
    <property type="term" value="C:plasma membrane"/>
    <property type="evidence" value="ECO:0007669"/>
    <property type="project" value="UniProtKB-SubCell"/>
</dbReference>
<feature type="transmembrane region" description="Helical" evidence="8">
    <location>
        <begin position="405"/>
        <end position="426"/>
    </location>
</feature>
<sequence>MEWIKELLWGEGIGHSLLLLAFTVAAGIQLGKIKVFGISLGVTWVLFVGIMLGHFGFYIHPVVIHFFQEFGLILFVYSVGMQVGPGFFSSFRRGGMALNGLACGIVFLGVATALVIHFVVDIPIPTIVGILSGAVTNTPGLGAAQQAYTDMTGSTDESIALGYAVAYPLGVIGIILAMLFVRYVFHVSFDDEAKKLEAENDTHAEAIPVSLIVKNPAVFKRKVVELAALLEHREFVISRIWRKATNKVEIVTGNTVLQEDDKIFVITTEHDVETIKTFIGEEIQMDRKQWIPAESQFVSRRILVTKPELTGRRLGDLQLRRLHGINVTRVNRAGLELVATQGLQLQVGDRVTVVGSELAVDKVSAILGNSMKRLNEPNLITLFIGIALGIVLGSIPFSVPGIPQPIKLGLAGGPLIVAILISRFGYRYRLVTYTTQSANLMLREIGITMFLACVGLNAGGGFIDAIVNKGGLTWIGYGFIITMLPLLVIGVIGRYYCKLNYFTLIGLLAGSTTDPPALAYANVTAGNDTPAVSYATVYPLTMFLRVLMAQLMILFFYT</sequence>
<comment type="similarity">
    <text evidence="2">Belongs to the AAE transporter (TC 2.A.81) family.</text>
</comment>
<evidence type="ECO:0000256" key="6">
    <source>
        <dbReference type="ARBA" id="ARBA00022989"/>
    </source>
</evidence>
<feature type="domain" description="RCK C-terminal" evidence="9">
    <location>
        <begin position="283"/>
        <end position="369"/>
    </location>
</feature>
<evidence type="ECO:0000256" key="2">
    <source>
        <dbReference type="ARBA" id="ARBA00009854"/>
    </source>
</evidence>
<feature type="transmembrane region" description="Helical" evidence="8">
    <location>
        <begin position="35"/>
        <end position="58"/>
    </location>
</feature>
<evidence type="ECO:0000256" key="1">
    <source>
        <dbReference type="ARBA" id="ARBA00004651"/>
    </source>
</evidence>
<dbReference type="Gene3D" id="3.30.70.1450">
    <property type="entry name" value="Regulator of K+ conductance, C-terminal domain"/>
    <property type="match status" value="2"/>
</dbReference>
<feature type="transmembrane region" description="Helical" evidence="8">
    <location>
        <begin position="160"/>
        <end position="185"/>
    </location>
</feature>
<dbReference type="PANTHER" id="PTHR30445">
    <property type="entry name" value="K(+)_H(+) ANTIPORTER SUBUNIT KHTT"/>
    <property type="match status" value="1"/>
</dbReference>
<feature type="transmembrane region" description="Helical" evidence="8">
    <location>
        <begin position="447"/>
        <end position="468"/>
    </location>
</feature>
<evidence type="ECO:0000313" key="11">
    <source>
        <dbReference type="EMBL" id="RGZ44329.1"/>
    </source>
</evidence>
<dbReference type="GO" id="GO:0008324">
    <property type="term" value="F:monoatomic cation transmembrane transporter activity"/>
    <property type="evidence" value="ECO:0007669"/>
    <property type="project" value="InterPro"/>
</dbReference>
<dbReference type="RefSeq" id="WP_005646748.1">
    <property type="nucleotide sequence ID" value="NZ_DAWDXW010000002.1"/>
</dbReference>
<dbReference type="EMBL" id="QRKC01000001">
    <property type="protein sequence ID" value="RHH79763.1"/>
    <property type="molecule type" value="Genomic_DNA"/>
</dbReference>
<keyword evidence="3" id="KW-0813">Transport</keyword>
<evidence type="ECO:0000313" key="12">
    <source>
        <dbReference type="EMBL" id="RHH79763.1"/>
    </source>
</evidence>
<feature type="transmembrane region" description="Helical" evidence="8">
    <location>
        <begin position="70"/>
        <end position="88"/>
    </location>
</feature>
<dbReference type="Proteomes" id="UP000283732">
    <property type="component" value="Unassembled WGS sequence"/>
</dbReference>
<name>A0A413N706_9BACT</name>
<evidence type="ECO:0000259" key="9">
    <source>
        <dbReference type="PROSITE" id="PS51202"/>
    </source>
</evidence>
<evidence type="ECO:0000256" key="3">
    <source>
        <dbReference type="ARBA" id="ARBA00022448"/>
    </source>
</evidence>
<keyword evidence="4" id="KW-1003">Cell membrane</keyword>
<dbReference type="InterPro" id="IPR006037">
    <property type="entry name" value="RCK_C"/>
</dbReference>
<evidence type="ECO:0000313" key="15">
    <source>
        <dbReference type="Proteomes" id="UP000437446"/>
    </source>
</evidence>
<keyword evidence="5 8" id="KW-0812">Transmembrane</keyword>
<comment type="subcellular location">
    <subcellularLocation>
        <location evidence="1">Cell membrane</location>
        <topology evidence="1">Multi-pass membrane protein</topology>
    </subcellularLocation>
</comment>
<keyword evidence="6 8" id="KW-1133">Transmembrane helix</keyword>
<evidence type="ECO:0000256" key="8">
    <source>
        <dbReference type="SAM" id="Phobius"/>
    </source>
</evidence>
<proteinExistence type="inferred from homology"/>
<reference evidence="10 15" key="2">
    <citation type="journal article" date="2019" name="Nat. Med.">
        <title>A library of human gut bacterial isolates paired with longitudinal multiomics data enables mechanistic microbiome research.</title>
        <authorList>
            <person name="Poyet M."/>
            <person name="Groussin M."/>
            <person name="Gibbons S.M."/>
            <person name="Avila-Pacheco J."/>
            <person name="Jiang X."/>
            <person name="Kearney S.M."/>
            <person name="Perrotta A.R."/>
            <person name="Berdy B."/>
            <person name="Zhao S."/>
            <person name="Lieberman T.D."/>
            <person name="Swanson P.K."/>
            <person name="Smith M."/>
            <person name="Roesemann S."/>
            <person name="Alexander J.E."/>
            <person name="Rich S.A."/>
            <person name="Livny J."/>
            <person name="Vlamakis H."/>
            <person name="Clish C."/>
            <person name="Bullock K."/>
            <person name="Deik A."/>
            <person name="Scott J."/>
            <person name="Pierce K.A."/>
            <person name="Xavier R.J."/>
            <person name="Alm E.J."/>
        </authorList>
    </citation>
    <scope>NUCLEOTIDE SEQUENCE [LARGE SCALE GENOMIC DNA]</scope>
    <source>
        <strain evidence="10 15">BIOML-A25</strain>
    </source>
</reference>